<dbReference type="SUPFAM" id="SSF52833">
    <property type="entry name" value="Thioredoxin-like"/>
    <property type="match status" value="1"/>
</dbReference>
<dbReference type="InterPro" id="IPR000866">
    <property type="entry name" value="AhpC/TSA"/>
</dbReference>
<dbReference type="PANTHER" id="PTHR42852:SF13">
    <property type="entry name" value="PROTEIN DIPZ"/>
    <property type="match status" value="1"/>
</dbReference>
<feature type="transmembrane region" description="Helical" evidence="1">
    <location>
        <begin position="124"/>
        <end position="150"/>
    </location>
</feature>
<dbReference type="InterPro" id="IPR036249">
    <property type="entry name" value="Thioredoxin-like_sf"/>
</dbReference>
<dbReference type="PANTHER" id="PTHR42852">
    <property type="entry name" value="THIOL:DISULFIDE INTERCHANGE PROTEIN DSBE"/>
    <property type="match status" value="1"/>
</dbReference>
<evidence type="ECO:0000313" key="4">
    <source>
        <dbReference type="Proteomes" id="UP000032067"/>
    </source>
</evidence>
<dbReference type="Gene3D" id="3.40.30.10">
    <property type="entry name" value="Glutaredoxin"/>
    <property type="match status" value="1"/>
</dbReference>
<feature type="transmembrane region" description="Helical" evidence="1">
    <location>
        <begin position="70"/>
        <end position="88"/>
    </location>
</feature>
<protein>
    <submittedName>
        <fullName evidence="3">Cytochrome C biogenesis protein</fullName>
    </submittedName>
</protein>
<keyword evidence="1" id="KW-0472">Membrane</keyword>
<name>A0A0D0KUB1_VARPD</name>
<dbReference type="GO" id="GO:0016491">
    <property type="term" value="F:oxidoreductase activity"/>
    <property type="evidence" value="ECO:0007669"/>
    <property type="project" value="InterPro"/>
</dbReference>
<accession>A0A0D0KUB1</accession>
<dbReference type="CDD" id="cd03012">
    <property type="entry name" value="TlpA_like_DipZ_like"/>
    <property type="match status" value="1"/>
</dbReference>
<keyword evidence="1" id="KW-0812">Transmembrane</keyword>
<keyword evidence="1" id="KW-1133">Transmembrane helix</keyword>
<organism evidence="3 4">
    <name type="scientific">Variovorax paradoxus</name>
    <dbReference type="NCBI Taxonomy" id="34073"/>
    <lineage>
        <taxon>Bacteria</taxon>
        <taxon>Pseudomonadati</taxon>
        <taxon>Pseudomonadota</taxon>
        <taxon>Betaproteobacteria</taxon>
        <taxon>Burkholderiales</taxon>
        <taxon>Comamonadaceae</taxon>
        <taxon>Variovorax</taxon>
    </lineage>
</organism>
<evidence type="ECO:0000313" key="3">
    <source>
        <dbReference type="EMBL" id="KIQ29672.1"/>
    </source>
</evidence>
<dbReference type="PROSITE" id="PS51352">
    <property type="entry name" value="THIOREDOXIN_2"/>
    <property type="match status" value="1"/>
</dbReference>
<dbReference type="Pfam" id="PF17991">
    <property type="entry name" value="Thioredoxin_10"/>
    <property type="match status" value="1"/>
</dbReference>
<dbReference type="EMBL" id="JXQQ01000044">
    <property type="protein sequence ID" value="KIQ29672.1"/>
    <property type="molecule type" value="Genomic_DNA"/>
</dbReference>
<dbReference type="InterPro" id="IPR050553">
    <property type="entry name" value="Thioredoxin_ResA/DsbE_sf"/>
</dbReference>
<dbReference type="RefSeq" id="WP_042580375.1">
    <property type="nucleotide sequence ID" value="NZ_JXQQ01000044.1"/>
</dbReference>
<reference evidence="3 4" key="1">
    <citation type="submission" date="2014-12" db="EMBL/GenBank/DDBJ databases">
        <title>16Stimator: statistical estimation of ribosomal gene copy numbers from draft genome assemblies.</title>
        <authorList>
            <person name="Perisin M.A."/>
            <person name="Vetter M."/>
            <person name="Gilbert J.A."/>
            <person name="Bergelson J."/>
        </authorList>
    </citation>
    <scope>NUCLEOTIDE SEQUENCE [LARGE SCALE GENOMIC DNA]</scope>
    <source>
        <strain evidence="3 4">MEDvA23</strain>
    </source>
</reference>
<sequence length="603" mass="64077">MLLLLIAYLGGVLTILSPCILPVLPFVFARADRPFRSHGLPMLLGMSVAFAAIATLAAVGGGWVVTVNEYGRYAAIAMLALFGGTLLFPSLADRLSRPLVALGIRLAEAQPDGQGAKASVFSPLLLGVGTGLLWAPCAGPILGLILTGAALNGASVGTTVLLLAYAAGACTSLAAALLFGGRVFAVMKRSLHTGEWVRRVAGVAVLVGVGAIALGLDTGVLSQLSVGTTSALEEALVEKIDMPKPQQPSPSSPMAESAAQPQDAGFVKTAAVLPEPAPVRKLGVEGQFPSLAGATEWINSPPLTPEALRGKVVLVDFWTYSCINCLRTLPYVRAWAEKYKDAGLVVLGVHSPEFAFEKRSANVRKATKDLGIDFPVALDNDFKVWRGFDNQAWPAFYFIDAQGRIRHHQFGENRYDKAEQIIQQLLAEAGQRNLPAGVVAPKGEGTQAAPGDELAMSGETYVGTERAQGFASPGGLVNGRAHVYQSPASLRTNQWALAGEWTVEPERAVSNQPNSRIAYRFQARDLHLVLGPMADGKPVRFRVLVDGKPPLADHGADTDAQGYGTIEAQKLYQLVRQAKGEKERLFEIEFLDGGAQAYAFTFG</sequence>
<gene>
    <name evidence="3" type="ORF">RT97_18975</name>
</gene>
<evidence type="ECO:0000256" key="1">
    <source>
        <dbReference type="SAM" id="Phobius"/>
    </source>
</evidence>
<dbReference type="InterPro" id="IPR013766">
    <property type="entry name" value="Thioredoxin_domain"/>
</dbReference>
<dbReference type="OrthoDB" id="9811352at2"/>
<dbReference type="Proteomes" id="UP000032067">
    <property type="component" value="Unassembled WGS sequence"/>
</dbReference>
<proteinExistence type="predicted"/>
<comment type="caution">
    <text evidence="3">The sequence shown here is derived from an EMBL/GenBank/DDBJ whole genome shotgun (WGS) entry which is preliminary data.</text>
</comment>
<dbReference type="InterPro" id="IPR041017">
    <property type="entry name" value="Thioredoxin_10"/>
</dbReference>
<evidence type="ECO:0000259" key="2">
    <source>
        <dbReference type="PROSITE" id="PS51352"/>
    </source>
</evidence>
<dbReference type="AlphaFoldDB" id="A0A0D0KUB1"/>
<feature type="transmembrane region" description="Helical" evidence="1">
    <location>
        <begin position="6"/>
        <end position="28"/>
    </location>
</feature>
<dbReference type="Pfam" id="PF00578">
    <property type="entry name" value="AhpC-TSA"/>
    <property type="match status" value="1"/>
</dbReference>
<feature type="transmembrane region" description="Helical" evidence="1">
    <location>
        <begin position="162"/>
        <end position="184"/>
    </location>
</feature>
<feature type="transmembrane region" description="Helical" evidence="1">
    <location>
        <begin position="40"/>
        <end position="64"/>
    </location>
</feature>
<feature type="domain" description="Thioredoxin" evidence="2">
    <location>
        <begin position="271"/>
        <end position="427"/>
    </location>
</feature>
<dbReference type="GO" id="GO:0016209">
    <property type="term" value="F:antioxidant activity"/>
    <property type="evidence" value="ECO:0007669"/>
    <property type="project" value="InterPro"/>
</dbReference>
<dbReference type="Gene3D" id="2.60.120.260">
    <property type="entry name" value="Galactose-binding domain-like"/>
    <property type="match status" value="1"/>
</dbReference>